<protein>
    <submittedName>
        <fullName evidence="1">Uncharacterized protein</fullName>
    </submittedName>
</protein>
<organism evidence="1 2">
    <name type="scientific">Araneus ventricosus</name>
    <name type="common">Orbweaver spider</name>
    <name type="synonym">Epeira ventricosa</name>
    <dbReference type="NCBI Taxonomy" id="182803"/>
    <lineage>
        <taxon>Eukaryota</taxon>
        <taxon>Metazoa</taxon>
        <taxon>Ecdysozoa</taxon>
        <taxon>Arthropoda</taxon>
        <taxon>Chelicerata</taxon>
        <taxon>Arachnida</taxon>
        <taxon>Araneae</taxon>
        <taxon>Araneomorphae</taxon>
        <taxon>Entelegynae</taxon>
        <taxon>Araneoidea</taxon>
        <taxon>Araneidae</taxon>
        <taxon>Araneus</taxon>
    </lineage>
</organism>
<dbReference type="AlphaFoldDB" id="A0A4Y2SL85"/>
<evidence type="ECO:0000313" key="1">
    <source>
        <dbReference type="EMBL" id="GBN89022.1"/>
    </source>
</evidence>
<keyword evidence="2" id="KW-1185">Reference proteome</keyword>
<evidence type="ECO:0000313" key="2">
    <source>
        <dbReference type="Proteomes" id="UP000499080"/>
    </source>
</evidence>
<name>A0A4Y2SL85_ARAVE</name>
<proteinExistence type="predicted"/>
<sequence>MSRIHFSAVRIPAGHLLPKCVVPKSNAVIIHGDVALNVEDDGRFFQKPTLPAEVEHIALSCDRLIEIGENTPQARTGP</sequence>
<comment type="caution">
    <text evidence="1">The sequence shown here is derived from an EMBL/GenBank/DDBJ whole genome shotgun (WGS) entry which is preliminary data.</text>
</comment>
<accession>A0A4Y2SL85</accession>
<dbReference type="EMBL" id="BGPR01022576">
    <property type="protein sequence ID" value="GBN89022.1"/>
    <property type="molecule type" value="Genomic_DNA"/>
</dbReference>
<dbReference type="Proteomes" id="UP000499080">
    <property type="component" value="Unassembled WGS sequence"/>
</dbReference>
<reference evidence="1 2" key="1">
    <citation type="journal article" date="2019" name="Sci. Rep.">
        <title>Orb-weaving spider Araneus ventricosus genome elucidates the spidroin gene catalogue.</title>
        <authorList>
            <person name="Kono N."/>
            <person name="Nakamura H."/>
            <person name="Ohtoshi R."/>
            <person name="Moran D.A.P."/>
            <person name="Shinohara A."/>
            <person name="Yoshida Y."/>
            <person name="Fujiwara M."/>
            <person name="Mori M."/>
            <person name="Tomita M."/>
            <person name="Arakawa K."/>
        </authorList>
    </citation>
    <scope>NUCLEOTIDE SEQUENCE [LARGE SCALE GENOMIC DNA]</scope>
</reference>
<gene>
    <name evidence="1" type="ORF">AVEN_71170_1</name>
</gene>